<organism evidence="2">
    <name type="scientific">bioreactor metagenome</name>
    <dbReference type="NCBI Taxonomy" id="1076179"/>
    <lineage>
        <taxon>unclassified sequences</taxon>
        <taxon>metagenomes</taxon>
        <taxon>ecological metagenomes</taxon>
    </lineage>
</organism>
<keyword evidence="1" id="KW-1133">Transmembrane helix</keyword>
<sequence>MGKLITDDKIYNTFNFWIGIIVILTAIVMVCIVLNDLFRTLTKCINIIRPYKFRNLYISTIISPKSNSTIQHKLHVASTTCFFRSQ</sequence>
<reference evidence="2" key="1">
    <citation type="submission" date="2019-08" db="EMBL/GenBank/DDBJ databases">
        <authorList>
            <person name="Kucharzyk K."/>
            <person name="Murdoch R.W."/>
            <person name="Higgins S."/>
            <person name="Loffler F."/>
        </authorList>
    </citation>
    <scope>NUCLEOTIDE SEQUENCE</scope>
</reference>
<dbReference type="AlphaFoldDB" id="A0A645JCN5"/>
<keyword evidence="1" id="KW-0472">Membrane</keyword>
<proteinExistence type="predicted"/>
<feature type="transmembrane region" description="Helical" evidence="1">
    <location>
        <begin position="16"/>
        <end position="38"/>
    </location>
</feature>
<protein>
    <submittedName>
        <fullName evidence="2">Uncharacterized protein</fullName>
    </submittedName>
</protein>
<keyword evidence="1" id="KW-0812">Transmembrane</keyword>
<evidence type="ECO:0000256" key="1">
    <source>
        <dbReference type="SAM" id="Phobius"/>
    </source>
</evidence>
<gene>
    <name evidence="2" type="ORF">SDC9_205865</name>
</gene>
<accession>A0A645JCN5</accession>
<dbReference type="EMBL" id="VSSQ01130560">
    <property type="protein sequence ID" value="MPN58164.1"/>
    <property type="molecule type" value="Genomic_DNA"/>
</dbReference>
<comment type="caution">
    <text evidence="2">The sequence shown here is derived from an EMBL/GenBank/DDBJ whole genome shotgun (WGS) entry which is preliminary data.</text>
</comment>
<evidence type="ECO:0000313" key="2">
    <source>
        <dbReference type="EMBL" id="MPN58164.1"/>
    </source>
</evidence>
<name>A0A645JCN5_9ZZZZ</name>